<proteinExistence type="predicted"/>
<feature type="compositionally biased region" description="Low complexity" evidence="1">
    <location>
        <begin position="77"/>
        <end position="93"/>
    </location>
</feature>
<sequence>MPLALATALLAGSASASAATTAIDFEDPPAGFGGCEPNCERWTLTAAGDLTTTASQVSVTVGFLGTGRETSHMRLMPATRPARRSSSTRPTSPRARRSPAA</sequence>
<comment type="caution">
    <text evidence="3">The sequence shown here is derived from an EMBL/GenBank/DDBJ whole genome shotgun (WGS) entry which is preliminary data.</text>
</comment>
<name>H0E435_9ACTN</name>
<evidence type="ECO:0000313" key="3">
    <source>
        <dbReference type="EMBL" id="EHN11570.1"/>
    </source>
</evidence>
<dbReference type="AlphaFoldDB" id="H0E435"/>
<dbReference type="EMBL" id="AGUD01000092">
    <property type="protein sequence ID" value="EHN11570.1"/>
    <property type="molecule type" value="Genomic_DNA"/>
</dbReference>
<feature type="region of interest" description="Disordered" evidence="1">
    <location>
        <begin position="68"/>
        <end position="101"/>
    </location>
</feature>
<keyword evidence="4" id="KW-1185">Reference proteome</keyword>
<dbReference type="RefSeq" id="WP_007572899.1">
    <property type="nucleotide sequence ID" value="NZ_AGUD01000092.1"/>
</dbReference>
<protein>
    <submittedName>
        <fullName evidence="3">Uncharacterized protein</fullName>
    </submittedName>
</protein>
<organism evidence="3 4">
    <name type="scientific">Patulibacter medicamentivorans</name>
    <dbReference type="NCBI Taxonomy" id="1097667"/>
    <lineage>
        <taxon>Bacteria</taxon>
        <taxon>Bacillati</taxon>
        <taxon>Actinomycetota</taxon>
        <taxon>Thermoleophilia</taxon>
        <taxon>Solirubrobacterales</taxon>
        <taxon>Patulibacteraceae</taxon>
        <taxon>Patulibacter</taxon>
    </lineage>
</organism>
<accession>H0E435</accession>
<reference evidence="3 4" key="1">
    <citation type="journal article" date="2013" name="Biodegradation">
        <title>Quantitative proteomic analysis of ibuprofen-degrading Patulibacter sp. strain I11.</title>
        <authorList>
            <person name="Almeida B."/>
            <person name="Kjeldal H."/>
            <person name="Lolas I."/>
            <person name="Knudsen A.D."/>
            <person name="Carvalho G."/>
            <person name="Nielsen K.L."/>
            <person name="Barreto Crespo M.T."/>
            <person name="Stensballe A."/>
            <person name="Nielsen J.L."/>
        </authorList>
    </citation>
    <scope>NUCLEOTIDE SEQUENCE [LARGE SCALE GENOMIC DNA]</scope>
    <source>
        <strain evidence="3 4">I11</strain>
    </source>
</reference>
<dbReference type="Proteomes" id="UP000005143">
    <property type="component" value="Unassembled WGS sequence"/>
</dbReference>
<evidence type="ECO:0000313" key="4">
    <source>
        <dbReference type="Proteomes" id="UP000005143"/>
    </source>
</evidence>
<evidence type="ECO:0000256" key="1">
    <source>
        <dbReference type="SAM" id="MobiDB-lite"/>
    </source>
</evidence>
<gene>
    <name evidence="3" type="ORF">PAI11_15610</name>
</gene>
<feature type="chain" id="PRO_5003532062" evidence="2">
    <location>
        <begin position="19"/>
        <end position="101"/>
    </location>
</feature>
<evidence type="ECO:0000256" key="2">
    <source>
        <dbReference type="SAM" id="SignalP"/>
    </source>
</evidence>
<feature type="signal peptide" evidence="2">
    <location>
        <begin position="1"/>
        <end position="18"/>
    </location>
</feature>
<keyword evidence="2" id="KW-0732">Signal</keyword>